<accession>A0A915NAA1</accession>
<protein>
    <submittedName>
        <fullName evidence="4">Calponin-homology (CH) domain-containing protein</fullName>
    </submittedName>
</protein>
<feature type="transmembrane region" description="Helical" evidence="1">
    <location>
        <begin position="517"/>
        <end position="535"/>
    </location>
</feature>
<keyword evidence="3" id="KW-1185">Reference proteome</keyword>
<name>A0A915NAA1_9BILA</name>
<dbReference type="SUPFAM" id="SSF63712">
    <property type="entry name" value="Nicotinic receptor ligand binding domain-like"/>
    <property type="match status" value="1"/>
</dbReference>
<dbReference type="Gene3D" id="1.10.418.10">
    <property type="entry name" value="Calponin-like domain"/>
    <property type="match status" value="2"/>
</dbReference>
<dbReference type="InterPro" id="IPR001715">
    <property type="entry name" value="CH_dom"/>
</dbReference>
<proteinExistence type="predicted"/>
<dbReference type="SUPFAM" id="SSF47576">
    <property type="entry name" value="Calponin-homology domain, CH-domain"/>
    <property type="match status" value="2"/>
</dbReference>
<dbReference type="PANTHER" id="PTHR47385:SF9">
    <property type="entry name" value="CALPONIN-HOMOLOGY (CH) DOMAIN-CONTAINING PROTEIN"/>
    <property type="match status" value="1"/>
</dbReference>
<evidence type="ECO:0000259" key="2">
    <source>
        <dbReference type="PROSITE" id="PS50021"/>
    </source>
</evidence>
<keyword evidence="1" id="KW-0472">Membrane</keyword>
<organism evidence="3 4">
    <name type="scientific">Meloidogyne floridensis</name>
    <dbReference type="NCBI Taxonomy" id="298350"/>
    <lineage>
        <taxon>Eukaryota</taxon>
        <taxon>Metazoa</taxon>
        <taxon>Ecdysozoa</taxon>
        <taxon>Nematoda</taxon>
        <taxon>Chromadorea</taxon>
        <taxon>Rhabditida</taxon>
        <taxon>Tylenchina</taxon>
        <taxon>Tylenchomorpha</taxon>
        <taxon>Tylenchoidea</taxon>
        <taxon>Meloidogynidae</taxon>
        <taxon>Meloidogyninae</taxon>
        <taxon>Meloidogyne</taxon>
    </lineage>
</organism>
<dbReference type="WBParaSite" id="scf7180000416065.g5">
    <property type="protein sequence ID" value="scf7180000416065.g5"/>
    <property type="gene ID" value="scf7180000416065.g5"/>
</dbReference>
<dbReference type="InterPro" id="IPR050606">
    <property type="entry name" value="Calponin-like"/>
</dbReference>
<dbReference type="Proteomes" id="UP000887560">
    <property type="component" value="Unplaced"/>
</dbReference>
<dbReference type="Pfam" id="PF02931">
    <property type="entry name" value="Neur_chan_LBD"/>
    <property type="match status" value="1"/>
</dbReference>
<dbReference type="AlphaFoldDB" id="A0A915NAA1"/>
<dbReference type="PROSITE" id="PS50021">
    <property type="entry name" value="CH"/>
    <property type="match status" value="1"/>
</dbReference>
<keyword evidence="1" id="KW-1133">Transmembrane helix</keyword>
<dbReference type="GO" id="GO:0051015">
    <property type="term" value="F:actin filament binding"/>
    <property type="evidence" value="ECO:0007669"/>
    <property type="project" value="TreeGrafter"/>
</dbReference>
<feature type="transmembrane region" description="Helical" evidence="1">
    <location>
        <begin position="584"/>
        <end position="601"/>
    </location>
</feature>
<dbReference type="GO" id="GO:0016020">
    <property type="term" value="C:membrane"/>
    <property type="evidence" value="ECO:0007669"/>
    <property type="project" value="InterPro"/>
</dbReference>
<dbReference type="InterPro" id="IPR036734">
    <property type="entry name" value="Neur_chan_lig-bd_sf"/>
</dbReference>
<keyword evidence="1" id="KW-0812">Transmembrane</keyword>
<dbReference type="GO" id="GO:0007015">
    <property type="term" value="P:actin filament organization"/>
    <property type="evidence" value="ECO:0007669"/>
    <property type="project" value="TreeGrafter"/>
</dbReference>
<feature type="domain" description="Calponin-homology (CH)" evidence="2">
    <location>
        <begin position="24"/>
        <end position="186"/>
    </location>
</feature>
<dbReference type="Gene3D" id="2.70.170.10">
    <property type="entry name" value="Neurotransmitter-gated ion-channel ligand-binding domain"/>
    <property type="match status" value="1"/>
</dbReference>
<reference evidence="4" key="1">
    <citation type="submission" date="2022-11" db="UniProtKB">
        <authorList>
            <consortium name="WormBaseParasite"/>
        </authorList>
    </citation>
    <scope>IDENTIFICATION</scope>
</reference>
<evidence type="ECO:0000256" key="1">
    <source>
        <dbReference type="SAM" id="Phobius"/>
    </source>
</evidence>
<dbReference type="Pfam" id="PF00307">
    <property type="entry name" value="CH"/>
    <property type="match status" value="1"/>
</dbReference>
<dbReference type="PANTHER" id="PTHR47385">
    <property type="entry name" value="CALPONIN"/>
    <property type="match status" value="1"/>
</dbReference>
<dbReference type="GO" id="GO:0015629">
    <property type="term" value="C:actin cytoskeleton"/>
    <property type="evidence" value="ECO:0007669"/>
    <property type="project" value="TreeGrafter"/>
</dbReference>
<dbReference type="InterPro" id="IPR006202">
    <property type="entry name" value="Neur_chan_lig-bd"/>
</dbReference>
<dbReference type="SMART" id="SM00033">
    <property type="entry name" value="CH"/>
    <property type="match status" value="1"/>
</dbReference>
<dbReference type="GO" id="GO:0005230">
    <property type="term" value="F:extracellular ligand-gated monoatomic ion channel activity"/>
    <property type="evidence" value="ECO:0007669"/>
    <property type="project" value="InterPro"/>
</dbReference>
<feature type="transmembrane region" description="Helical" evidence="1">
    <location>
        <begin position="542"/>
        <end position="564"/>
    </location>
</feature>
<sequence>MAYRSSASGLSVTVLAKQTNKYNPHEAELLLLWMKELLGGKFNTSGERENFHTVLKDGQILCKFTANLRLFGIFNCSFELDLISLIGTSLDLKLIFICFFFFSPQRLANEIQPDAIPNIHRPRKLVWVGETPLTTRFACMENINSFVDWARKQGVSDHETFQSDDLFEARDLYSVCMTLHALGRILEKRGMSHPNRVKCDEHLNLPIIDAHTQLRIPVVQMQQNGISNNEIMPIQYLIAQSIFLLIFSCHIKIVHPQILQLLGPNSIFGFNNLNSANIMECKRFFENITNIESLNHHQYASFENCVYYFLANRAQQQVISSGLHFGTASLQPIASMPPNYSQNEFLRSLDIVGYLELRWRDERLVWDQSQFKVPQIRIGSASHIWVPYLTGQGYETALHNDNEQMEVRKIEVKNTGNVSAIMGFKFSTFCDDTDFKHFPNDIYKCCFYLEPLISRPLIKLITDGQPVFTDPKYFRDYGWSLTGSIPSVYQDPANITQMGFCLNLQRSSSTLKIELEIPTLACGFLLISAPVFGLIASIKSQIYAKLFLLLLQFINLLLFSQRIAPQMGSSANTPIIVEIHELGLVLNMVSIIFSSTIMALTKLRIYNQPPWDSLIYISTLINKFVNISVSNSDHEDLEHLEMKKDIETTNENVNIQRDDIINR</sequence>
<evidence type="ECO:0000313" key="3">
    <source>
        <dbReference type="Proteomes" id="UP000887560"/>
    </source>
</evidence>
<dbReference type="InterPro" id="IPR036872">
    <property type="entry name" value="CH_dom_sf"/>
</dbReference>
<evidence type="ECO:0000313" key="4">
    <source>
        <dbReference type="WBParaSite" id="scf7180000416065.g5"/>
    </source>
</evidence>